<proteinExistence type="predicted"/>
<dbReference type="Proteomes" id="UP001597221">
    <property type="component" value="Unassembled WGS sequence"/>
</dbReference>
<comment type="caution">
    <text evidence="2">The sequence shown here is derived from an EMBL/GenBank/DDBJ whole genome shotgun (WGS) entry which is preliminary data.</text>
</comment>
<feature type="transmembrane region" description="Helical" evidence="1">
    <location>
        <begin position="75"/>
        <end position="98"/>
    </location>
</feature>
<dbReference type="EMBL" id="JBHUDE010000151">
    <property type="protein sequence ID" value="MFD1609233.1"/>
    <property type="molecule type" value="Genomic_DNA"/>
</dbReference>
<evidence type="ECO:0000256" key="1">
    <source>
        <dbReference type="SAM" id="Phobius"/>
    </source>
</evidence>
<name>A0ABW4HUD0_9BACI</name>
<accession>A0ABW4HUD0</accession>
<keyword evidence="1" id="KW-0812">Transmembrane</keyword>
<reference evidence="3" key="1">
    <citation type="journal article" date="2019" name="Int. J. Syst. Evol. Microbiol.">
        <title>The Global Catalogue of Microorganisms (GCM) 10K type strain sequencing project: providing services to taxonomists for standard genome sequencing and annotation.</title>
        <authorList>
            <consortium name="The Broad Institute Genomics Platform"/>
            <consortium name="The Broad Institute Genome Sequencing Center for Infectious Disease"/>
            <person name="Wu L."/>
            <person name="Ma J."/>
        </authorList>
    </citation>
    <scope>NUCLEOTIDE SEQUENCE [LARGE SCALE GENOMIC DNA]</scope>
    <source>
        <strain evidence="3">CGMCC 1.12376</strain>
    </source>
</reference>
<feature type="transmembrane region" description="Helical" evidence="1">
    <location>
        <begin position="37"/>
        <end position="54"/>
    </location>
</feature>
<gene>
    <name evidence="2" type="ORF">ACFSBH_16570</name>
</gene>
<keyword evidence="3" id="KW-1185">Reference proteome</keyword>
<keyword evidence="1" id="KW-0472">Membrane</keyword>
<organism evidence="2 3">
    <name type="scientific">Oceanobacillus luteolus</name>
    <dbReference type="NCBI Taxonomy" id="1274358"/>
    <lineage>
        <taxon>Bacteria</taxon>
        <taxon>Bacillati</taxon>
        <taxon>Bacillota</taxon>
        <taxon>Bacilli</taxon>
        <taxon>Bacillales</taxon>
        <taxon>Bacillaceae</taxon>
        <taxon>Oceanobacillus</taxon>
    </lineage>
</organism>
<dbReference type="RefSeq" id="WP_251515347.1">
    <property type="nucleotide sequence ID" value="NZ_JAMBON010000024.1"/>
</dbReference>
<keyword evidence="1" id="KW-1133">Transmembrane helix</keyword>
<evidence type="ECO:0008006" key="4">
    <source>
        <dbReference type="Google" id="ProtNLM"/>
    </source>
</evidence>
<evidence type="ECO:0000313" key="2">
    <source>
        <dbReference type="EMBL" id="MFD1609233.1"/>
    </source>
</evidence>
<protein>
    <recommendedName>
        <fullName evidence="4">DUF3995 domain-containing protein</fullName>
    </recommendedName>
</protein>
<sequence>MRTILELIRVILLLSLLGALGWFIVGNIYRINEVTEVYSWFGAIAILILLFVLYRNKLQFSGWYKGEGRMKLSKIVTRTLVLSSILLFAMPFLLGFFMS</sequence>
<feature type="transmembrane region" description="Helical" evidence="1">
    <location>
        <begin position="7"/>
        <end position="25"/>
    </location>
</feature>
<evidence type="ECO:0000313" key="3">
    <source>
        <dbReference type="Proteomes" id="UP001597221"/>
    </source>
</evidence>